<feature type="chain" id="PRO_5046140298" description="Tetratricopeptide repeat protein" evidence="2">
    <location>
        <begin position="24"/>
        <end position="240"/>
    </location>
</feature>
<dbReference type="Proteomes" id="UP000837803">
    <property type="component" value="Unassembled WGS sequence"/>
</dbReference>
<protein>
    <recommendedName>
        <fullName evidence="5">Tetratricopeptide repeat protein</fullName>
    </recommendedName>
</protein>
<name>A0ABN8FCB4_9BACT</name>
<evidence type="ECO:0000313" key="4">
    <source>
        <dbReference type="Proteomes" id="UP000837803"/>
    </source>
</evidence>
<organism evidence="3 4">
    <name type="scientific">Neolewinella maritima</name>
    <dbReference type="NCBI Taxonomy" id="1383882"/>
    <lineage>
        <taxon>Bacteria</taxon>
        <taxon>Pseudomonadati</taxon>
        <taxon>Bacteroidota</taxon>
        <taxon>Saprospiria</taxon>
        <taxon>Saprospirales</taxon>
        <taxon>Lewinellaceae</taxon>
        <taxon>Neolewinella</taxon>
    </lineage>
</organism>
<dbReference type="InterPro" id="IPR019734">
    <property type="entry name" value="TPR_rpt"/>
</dbReference>
<keyword evidence="1" id="KW-0802">TPR repeat</keyword>
<feature type="signal peptide" evidence="2">
    <location>
        <begin position="1"/>
        <end position="23"/>
    </location>
</feature>
<reference evidence="3" key="1">
    <citation type="submission" date="2021-12" db="EMBL/GenBank/DDBJ databases">
        <authorList>
            <person name="Rodrigo-Torres L."/>
            <person name="Arahal R. D."/>
            <person name="Lucena T."/>
        </authorList>
    </citation>
    <scope>NUCLEOTIDE SEQUENCE</scope>
    <source>
        <strain evidence="3">CECT 8419</strain>
    </source>
</reference>
<dbReference type="PROSITE" id="PS50005">
    <property type="entry name" value="TPR"/>
    <property type="match status" value="1"/>
</dbReference>
<sequence length="240" mass="26310">MLRLLLLLLSLLLCPAGPYSLHAQSHESLALAAYLRSDLSQWDEALAASASIPDPETRLLTQAEYQLGKAYAAMAGEDESARDAAMEAMDDMLDQIWELTETNATAHGLYAALLGLKIARTPMTGMIHGSRASRYVSKGVALGPDNPAALYHAAGNLYYTPEQWGGDPEQALRYLQRAISLYGPDRNQNYRYLAALALLGQVQAKLDQTDAARATYRMALEAQPEFHYVSKLLLPRLGVE</sequence>
<evidence type="ECO:0000256" key="2">
    <source>
        <dbReference type="SAM" id="SignalP"/>
    </source>
</evidence>
<keyword evidence="2" id="KW-0732">Signal</keyword>
<proteinExistence type="predicted"/>
<dbReference type="Gene3D" id="1.25.40.10">
    <property type="entry name" value="Tetratricopeptide repeat domain"/>
    <property type="match status" value="1"/>
</dbReference>
<dbReference type="InterPro" id="IPR011990">
    <property type="entry name" value="TPR-like_helical_dom_sf"/>
</dbReference>
<accession>A0ABN8FCB4</accession>
<comment type="caution">
    <text evidence="3">The sequence shown here is derived from an EMBL/GenBank/DDBJ whole genome shotgun (WGS) entry which is preliminary data.</text>
</comment>
<evidence type="ECO:0000313" key="3">
    <source>
        <dbReference type="EMBL" id="CAH1001874.1"/>
    </source>
</evidence>
<dbReference type="EMBL" id="CAKLPZ010000003">
    <property type="protein sequence ID" value="CAH1001874.1"/>
    <property type="molecule type" value="Genomic_DNA"/>
</dbReference>
<feature type="repeat" description="TPR" evidence="1">
    <location>
        <begin position="193"/>
        <end position="226"/>
    </location>
</feature>
<evidence type="ECO:0000256" key="1">
    <source>
        <dbReference type="PROSITE-ProRule" id="PRU00339"/>
    </source>
</evidence>
<dbReference type="SUPFAM" id="SSF48452">
    <property type="entry name" value="TPR-like"/>
    <property type="match status" value="1"/>
</dbReference>
<keyword evidence="4" id="KW-1185">Reference proteome</keyword>
<gene>
    <name evidence="3" type="ORF">LEM8419_02782</name>
</gene>
<evidence type="ECO:0008006" key="5">
    <source>
        <dbReference type="Google" id="ProtNLM"/>
    </source>
</evidence>
<dbReference type="RefSeq" id="WP_238751731.1">
    <property type="nucleotide sequence ID" value="NZ_CAKLPZ010000003.1"/>
</dbReference>